<comment type="caution">
    <text evidence="2">The sequence shown here is derived from an EMBL/GenBank/DDBJ whole genome shotgun (WGS) entry which is preliminary data.</text>
</comment>
<organism evidence="2 3">
    <name type="scientific">Paenibacillus planticolens</name>
    <dbReference type="NCBI Taxonomy" id="2654976"/>
    <lineage>
        <taxon>Bacteria</taxon>
        <taxon>Bacillati</taxon>
        <taxon>Bacillota</taxon>
        <taxon>Bacilli</taxon>
        <taxon>Bacillales</taxon>
        <taxon>Paenibacillaceae</taxon>
        <taxon>Paenibacillus</taxon>
    </lineage>
</organism>
<dbReference type="RefSeq" id="WP_171687295.1">
    <property type="nucleotide sequence ID" value="NZ_WHNZ01000084.1"/>
</dbReference>
<evidence type="ECO:0000259" key="1">
    <source>
        <dbReference type="Pfam" id="PF04986"/>
    </source>
</evidence>
<keyword evidence="3" id="KW-1185">Reference proteome</keyword>
<dbReference type="InterPro" id="IPR007069">
    <property type="entry name" value="Transposase_32"/>
</dbReference>
<sequence length="116" mass="14152">MQWKSVEYVSFSYLRKSWQKLLMDLIMKWFPTDTKVKELVNQLYQRYKHGFYVNAEQRMKDARGAAKYIGRYLARPAIAEYRILSYDYHKVHFWYEDHQTGQRVDVVAPVMRPYES</sequence>
<accession>A0ABX1ZX99</accession>
<gene>
    <name evidence="2" type="ORF">GC097_31445</name>
</gene>
<dbReference type="Proteomes" id="UP000618579">
    <property type="component" value="Unassembled WGS sequence"/>
</dbReference>
<feature type="domain" description="Transposase IS801/IS1294" evidence="1">
    <location>
        <begin position="14"/>
        <end position="103"/>
    </location>
</feature>
<dbReference type="Pfam" id="PF04986">
    <property type="entry name" value="Y2_Tnp"/>
    <property type="match status" value="1"/>
</dbReference>
<protein>
    <recommendedName>
        <fullName evidence="1">Transposase IS801/IS1294 domain-containing protein</fullName>
    </recommendedName>
</protein>
<dbReference type="EMBL" id="WHNZ01000084">
    <property type="protein sequence ID" value="NOV04493.1"/>
    <property type="molecule type" value="Genomic_DNA"/>
</dbReference>
<proteinExistence type="predicted"/>
<evidence type="ECO:0000313" key="2">
    <source>
        <dbReference type="EMBL" id="NOV04493.1"/>
    </source>
</evidence>
<reference evidence="2 3" key="1">
    <citation type="submission" date="2019-10" db="EMBL/GenBank/DDBJ databases">
        <title>Description of Paenibacillus pedi sp. nov.</title>
        <authorList>
            <person name="Carlier A."/>
            <person name="Qi S."/>
        </authorList>
    </citation>
    <scope>NUCLEOTIDE SEQUENCE [LARGE SCALE GENOMIC DNA]</scope>
    <source>
        <strain evidence="2 3">LMG 31457</strain>
    </source>
</reference>
<evidence type="ECO:0000313" key="3">
    <source>
        <dbReference type="Proteomes" id="UP000618579"/>
    </source>
</evidence>
<name>A0ABX1ZX99_9BACL</name>